<evidence type="ECO:0000256" key="8">
    <source>
        <dbReference type="SAM" id="Phobius"/>
    </source>
</evidence>
<keyword evidence="4" id="KW-1003">Cell membrane</keyword>
<keyword evidence="3" id="KW-0813">Transport</keyword>
<dbReference type="GO" id="GO:0005886">
    <property type="term" value="C:plasma membrane"/>
    <property type="evidence" value="ECO:0007669"/>
    <property type="project" value="UniProtKB-SubCell"/>
</dbReference>
<dbReference type="SUPFAM" id="SSF81345">
    <property type="entry name" value="ABC transporter involved in vitamin B12 uptake, BtuC"/>
    <property type="match status" value="1"/>
</dbReference>
<gene>
    <name evidence="9" type="ORF">E4K67_08170</name>
</gene>
<evidence type="ECO:0000256" key="4">
    <source>
        <dbReference type="ARBA" id="ARBA00022475"/>
    </source>
</evidence>
<feature type="transmembrane region" description="Helical" evidence="8">
    <location>
        <begin position="34"/>
        <end position="58"/>
    </location>
</feature>
<dbReference type="GO" id="GO:0022857">
    <property type="term" value="F:transmembrane transporter activity"/>
    <property type="evidence" value="ECO:0007669"/>
    <property type="project" value="InterPro"/>
</dbReference>
<dbReference type="InterPro" id="IPR000522">
    <property type="entry name" value="ABC_transptr_permease_BtuC"/>
</dbReference>
<name>A0A4Z0R5Y8_9FIRM</name>
<dbReference type="Gene3D" id="1.10.3470.10">
    <property type="entry name" value="ABC transporter involved in vitamin B12 uptake, BtuC"/>
    <property type="match status" value="1"/>
</dbReference>
<comment type="subcellular location">
    <subcellularLocation>
        <location evidence="1">Cell membrane</location>
        <topology evidence="1">Multi-pass membrane protein</topology>
    </subcellularLocation>
</comment>
<feature type="transmembrane region" description="Helical" evidence="8">
    <location>
        <begin position="123"/>
        <end position="141"/>
    </location>
</feature>
<feature type="transmembrane region" description="Helical" evidence="8">
    <location>
        <begin position="339"/>
        <end position="358"/>
    </location>
</feature>
<keyword evidence="5 8" id="KW-0812">Transmembrane</keyword>
<dbReference type="Proteomes" id="UP000298460">
    <property type="component" value="Unassembled WGS sequence"/>
</dbReference>
<feature type="transmembrane region" description="Helical" evidence="8">
    <location>
        <begin position="147"/>
        <end position="165"/>
    </location>
</feature>
<feature type="transmembrane region" description="Helical" evidence="8">
    <location>
        <begin position="91"/>
        <end position="111"/>
    </location>
</feature>
<evidence type="ECO:0000256" key="2">
    <source>
        <dbReference type="ARBA" id="ARBA00007935"/>
    </source>
</evidence>
<keyword evidence="6 8" id="KW-1133">Transmembrane helix</keyword>
<protein>
    <submittedName>
        <fullName evidence="9">Iron ABC transporter permease</fullName>
    </submittedName>
</protein>
<dbReference type="FunFam" id="1.10.3470.10:FF:000001">
    <property type="entry name" value="Vitamin B12 ABC transporter permease BtuC"/>
    <property type="match status" value="1"/>
</dbReference>
<evidence type="ECO:0000256" key="5">
    <source>
        <dbReference type="ARBA" id="ARBA00022692"/>
    </source>
</evidence>
<evidence type="ECO:0000256" key="7">
    <source>
        <dbReference type="ARBA" id="ARBA00023136"/>
    </source>
</evidence>
<feature type="transmembrane region" description="Helical" evidence="8">
    <location>
        <begin position="218"/>
        <end position="244"/>
    </location>
</feature>
<dbReference type="Pfam" id="PF01032">
    <property type="entry name" value="FecCD"/>
    <property type="match status" value="1"/>
</dbReference>
<reference evidence="9 10" key="1">
    <citation type="submission" date="2019-03" db="EMBL/GenBank/DDBJ databases">
        <title>Draft Genome Sequence of Desulfosporosinus fructosivorans Strain 63.6F, Isolated from Marine Sediment in the Baltic Sea.</title>
        <authorList>
            <person name="Hausmann B."/>
            <person name="Vandieken V."/>
            <person name="Pjevac P."/>
            <person name="Schreck K."/>
            <person name="Herbold C.W."/>
            <person name="Loy A."/>
        </authorList>
    </citation>
    <scope>NUCLEOTIDE SEQUENCE [LARGE SCALE GENOMIC DNA]</scope>
    <source>
        <strain evidence="9 10">63.6F</strain>
    </source>
</reference>
<accession>A0A4Z0R5Y8</accession>
<dbReference type="AlphaFoldDB" id="A0A4Z0R5Y8"/>
<sequence length="365" mass="39626">MWPLKDTNNKSLENDAEVANARPKDMVMVRKRGLVIVILFVVLIVIFLWSFTVGRYAVPLSELLTVFFRKIFGLPATWSDTLETVLFNIRIPRIIVALVIGAALAASGAAFQGLFRNPMVSPDILGASAGAGFGAALAILYSAGTLTIQIVAFVFGIIAVLLTYFISRLISRGNNSVLIIVLTGIVVTSLFTAFISLAKYTADPNNKLPEITFWLMGGLASITAKNIKLVLIPFIVGIIPMLLLRYKLNALSFGEEEAQSLGINTKRIRLIYIFCATLLTASAVATGGMIGWVGLVIPHLARILVGPNYKYMLPAAILLGGAYLLLIDDLSRTIFAVEVPLSILTAIIGAPFFIYLLFKGRNSWT</sequence>
<evidence type="ECO:0000256" key="6">
    <source>
        <dbReference type="ARBA" id="ARBA00022989"/>
    </source>
</evidence>
<dbReference type="InterPro" id="IPR037294">
    <property type="entry name" value="ABC_BtuC-like"/>
</dbReference>
<feature type="transmembrane region" description="Helical" evidence="8">
    <location>
        <begin position="177"/>
        <end position="198"/>
    </location>
</feature>
<feature type="transmembrane region" description="Helical" evidence="8">
    <location>
        <begin position="309"/>
        <end position="327"/>
    </location>
</feature>
<evidence type="ECO:0000313" key="9">
    <source>
        <dbReference type="EMBL" id="TGE37964.1"/>
    </source>
</evidence>
<evidence type="ECO:0000313" key="10">
    <source>
        <dbReference type="Proteomes" id="UP000298460"/>
    </source>
</evidence>
<dbReference type="GO" id="GO:0033214">
    <property type="term" value="P:siderophore-iron import into cell"/>
    <property type="evidence" value="ECO:0007669"/>
    <property type="project" value="TreeGrafter"/>
</dbReference>
<organism evidence="9 10">
    <name type="scientific">Desulfosporosinus fructosivorans</name>
    <dbReference type="NCBI Taxonomy" id="2018669"/>
    <lineage>
        <taxon>Bacteria</taxon>
        <taxon>Bacillati</taxon>
        <taxon>Bacillota</taxon>
        <taxon>Clostridia</taxon>
        <taxon>Eubacteriales</taxon>
        <taxon>Desulfitobacteriaceae</taxon>
        <taxon>Desulfosporosinus</taxon>
    </lineage>
</organism>
<comment type="similarity">
    <text evidence="2">Belongs to the binding-protein-dependent transport system permease family. FecCD subfamily.</text>
</comment>
<proteinExistence type="inferred from homology"/>
<dbReference type="OrthoDB" id="9792889at2"/>
<evidence type="ECO:0000256" key="1">
    <source>
        <dbReference type="ARBA" id="ARBA00004651"/>
    </source>
</evidence>
<evidence type="ECO:0000256" key="3">
    <source>
        <dbReference type="ARBA" id="ARBA00022448"/>
    </source>
</evidence>
<comment type="caution">
    <text evidence="9">The sequence shown here is derived from an EMBL/GenBank/DDBJ whole genome shotgun (WGS) entry which is preliminary data.</text>
</comment>
<dbReference type="EMBL" id="SPQQ01000003">
    <property type="protein sequence ID" value="TGE37964.1"/>
    <property type="molecule type" value="Genomic_DNA"/>
</dbReference>
<dbReference type="PANTHER" id="PTHR30472">
    <property type="entry name" value="FERRIC ENTEROBACTIN TRANSPORT SYSTEM PERMEASE PROTEIN"/>
    <property type="match status" value="1"/>
</dbReference>
<keyword evidence="7 8" id="KW-0472">Membrane</keyword>
<dbReference type="RefSeq" id="WP_135545948.1">
    <property type="nucleotide sequence ID" value="NZ_SPQQ01000003.1"/>
</dbReference>
<dbReference type="CDD" id="cd06550">
    <property type="entry name" value="TM_ABC_iron-siderophores_like"/>
    <property type="match status" value="1"/>
</dbReference>
<dbReference type="PANTHER" id="PTHR30472:SF70">
    <property type="entry name" value="MOLYBDATE IMPORT SYSTEM PERMEASE PROTEIN MOLB"/>
    <property type="match status" value="1"/>
</dbReference>
<feature type="transmembrane region" description="Helical" evidence="8">
    <location>
        <begin position="270"/>
        <end position="297"/>
    </location>
</feature>
<keyword evidence="10" id="KW-1185">Reference proteome</keyword>